<dbReference type="Gene3D" id="3.60.10.10">
    <property type="entry name" value="Endonuclease/exonuclease/phosphatase"/>
    <property type="match status" value="1"/>
</dbReference>
<evidence type="ECO:0008006" key="3">
    <source>
        <dbReference type="Google" id="ProtNLM"/>
    </source>
</evidence>
<proteinExistence type="predicted"/>
<gene>
    <name evidence="1" type="ORF">D9615_002408</name>
</gene>
<dbReference type="Proteomes" id="UP000565441">
    <property type="component" value="Unassembled WGS sequence"/>
</dbReference>
<comment type="caution">
    <text evidence="1">The sequence shown here is derived from an EMBL/GenBank/DDBJ whole genome shotgun (WGS) entry which is preliminary data.</text>
</comment>
<evidence type="ECO:0000313" key="1">
    <source>
        <dbReference type="EMBL" id="KAF5385930.1"/>
    </source>
</evidence>
<dbReference type="OrthoDB" id="445826at2759"/>
<dbReference type="SUPFAM" id="SSF56219">
    <property type="entry name" value="DNase I-like"/>
    <property type="match status" value="1"/>
</dbReference>
<protein>
    <recommendedName>
        <fullName evidence="3">Reverse transcriptase domain-containing protein</fullName>
    </recommendedName>
</protein>
<evidence type="ECO:0000313" key="2">
    <source>
        <dbReference type="Proteomes" id="UP000565441"/>
    </source>
</evidence>
<dbReference type="EMBL" id="JAACJP010000003">
    <property type="protein sequence ID" value="KAF5385930.1"/>
    <property type="molecule type" value="Genomic_DNA"/>
</dbReference>
<organism evidence="1 2">
    <name type="scientific">Tricholomella constricta</name>
    <dbReference type="NCBI Taxonomy" id="117010"/>
    <lineage>
        <taxon>Eukaryota</taxon>
        <taxon>Fungi</taxon>
        <taxon>Dikarya</taxon>
        <taxon>Basidiomycota</taxon>
        <taxon>Agaricomycotina</taxon>
        <taxon>Agaricomycetes</taxon>
        <taxon>Agaricomycetidae</taxon>
        <taxon>Agaricales</taxon>
        <taxon>Tricholomatineae</taxon>
        <taxon>Lyophyllaceae</taxon>
        <taxon>Tricholomella</taxon>
    </lineage>
</organism>
<name>A0A8H5HMA3_9AGAR</name>
<keyword evidence="2" id="KW-1185">Reference proteome</keyword>
<sequence length="1598" mass="178808">MKIAAIESLSRSSRPHALVIGETKSTHRVSSRIRLRDYTVHENPGRPSNNSRHGKWGVLLAVHRGISCGQPLPLPSCLNGRAIALDVIIPTANNRGFPHRIVGIYAPWDPGVDPDASNFWPSIADICNSSPFSWSLHGDFNATLSFDESSASSRHVSPSRAAYSSFLNNTGGMDLWRTIPDRRAATHYTFQGPTSTESQVTKSIIDRSASSRRGVLSGTIDILKHFIPCTDHLPIVSHLVLSSPPDTRGCPAVPDEVPPSVYAPRYRYPTKGDAYRFEKFTDSVNHQLDIADISNVDISDDATFDDVYSKFTHALLTAAADAFILPKTRQFPSQKPLNPTISVILTELKRTNRIISAINTFLTQGTDRFPNATWVYQYHDAFLRSHPPDISMDGYRNFMKGIRRQLNKLRFAEERICRMNNLEAQSSRQIASVLRGGSAKRLYSHQFSTLPLAIAPSPNTNPDHIVTGPDGVKHSTRQYFQDLYSRTSRPPQPKPWMTTPSVQQVASRIRTDPFQWPRQLHLSELRQLLAKGNTRPTPGPDGWEKWMIRKLPDHALDVVLRLANFVIMTSHFPPSVKDTNISTIHKRGSPISLSNYRGIACNNFLLNLPFAWLNSLLNPYITKHSIIPQTQIATQPGIQGRDLISFISQVQKWANRTRTPLYILQRDQKKGFDMLEPQGFHDAIIAYGLPESIIRLDVSSQANVPYRVKTAYGFTTPFNVNGVTKQGGSLSPLKCTLTTSLGNRWLTDLQSGHRGEITITSINAARHGTPHTPHECAPVRVSMIEAMDDSLLPLMGGRRNGGRVFSTPTTPPFFRPPSSPTISIPSVDYHNPSSPVTIYNDVNVVTDHTVFLRVPIDQPDLHFAHLNDLIDDFDFPVLHKRLPLTALRRIISQSLISKIRPLLTFQPISRALAQRLDQAIALKVHNYLGFPFIFKADLLSLPVPLRGFGFPSLSTLNDALAVSGLHRDLNHHVPIFRDMAQITLADWTCQYNHCSFPLSAPGIHRLASNLSRHIPHSWPTAQTTLRELSLSLSHTDLSFITTGSVNIQHLYSLSCSTPAFTLPHDLIPSRTFNNFLRFNMSTLSHFGTWITDPDTGLPCRFSPINLPPVFPYFLHRDWPLFISWFSFLPAIIYYLSHPDRLLLLPRQSRQLLAENVIRTLHRGRPAPFDHSASTPNLLASDASLSTRSPTNRPSVTFAVVAQGTILASTLDDFLGSATILRGEAYGIAVAHILSSASPSPHPQILYTDHLNSVNLINSFPIENFRLASNPARSIYRWTQALSQRAAALPAPNLRVEHIRAHTSSQSVPATLNRLADHVASSYRRFQPPPPPAPVPTFFMDEYTLYSQSDGWIESNISDFVQSRLFRLRSQSLPSFSSIYLPLYDHRSPPDYPYTHACSSYSAVVQLYLRADQLDTAARLSSRMRSGQQPYCRFGCPTIEDARHIFVHCPRFAALRSQMDETNASATATLLDVSRVPHPCQARTLDLARTLTGDSESWPLGFTMYYYGIIPKLDDISSDIQTAPLTTLQVERLRLRISSLWHTACIRLAGRIWGIVKRTQRERVLPLTPPPLPQSLTLPSHLSHTISLSSSNKFSLSFV</sequence>
<accession>A0A8H5HMA3</accession>
<reference evidence="1 2" key="1">
    <citation type="journal article" date="2020" name="ISME J.">
        <title>Uncovering the hidden diversity of litter-decomposition mechanisms in mushroom-forming fungi.</title>
        <authorList>
            <person name="Floudas D."/>
            <person name="Bentzer J."/>
            <person name="Ahren D."/>
            <person name="Johansson T."/>
            <person name="Persson P."/>
            <person name="Tunlid A."/>
        </authorList>
    </citation>
    <scope>NUCLEOTIDE SEQUENCE [LARGE SCALE GENOMIC DNA]</scope>
    <source>
        <strain evidence="1 2">CBS 661.87</strain>
    </source>
</reference>
<dbReference type="InterPro" id="IPR036691">
    <property type="entry name" value="Endo/exonu/phosph_ase_sf"/>
</dbReference>